<dbReference type="Proteomes" id="UP000683360">
    <property type="component" value="Unassembled WGS sequence"/>
</dbReference>
<reference evidence="6" key="1">
    <citation type="submission" date="2021-03" db="EMBL/GenBank/DDBJ databases">
        <authorList>
            <person name="Bekaert M."/>
        </authorList>
    </citation>
    <scope>NUCLEOTIDE SEQUENCE</scope>
</reference>
<evidence type="ECO:0000256" key="1">
    <source>
        <dbReference type="ARBA" id="ARBA00023157"/>
    </source>
</evidence>
<name>A0A8S3PS55_MYTED</name>
<keyword evidence="1" id="KW-1015">Disulfide bond</keyword>
<proteinExistence type="predicted"/>
<evidence type="ECO:0000313" key="7">
    <source>
        <dbReference type="Proteomes" id="UP000683360"/>
    </source>
</evidence>
<evidence type="ECO:0000256" key="3">
    <source>
        <dbReference type="SAM" id="Phobius"/>
    </source>
</evidence>
<sequence>MWIPFGGSLDGQNVCKRFKAATDAKNNIVYIQEFFCCAGYKAAHNRCVECTDCICPSGFCGEGCVNRCDCTNNGHCHPYKCCVCNRGFTGQSCDTPCAEGYYGEGCMHTCLCSNHSTCDRFIGTCLCDDGWTGNTCAEVTEAHLNVTCSTNCNCQDPRCLINGSDCQCHLSNSTIIDHKLASDAETLPKSTEIFSFILIAIIVLGLLIVIVAFISIVIFISRNGRKKYRVVEATTSDATGHYDEINPYDEIPEEQLEQLECIREPYYSTPLDVVKLKRTHSLPYIKPNRIRDEHIAPYTELNVLKEVRHYNQLKHHSHHPTGSGYLHPYNRLLRPGIIGSGYLHPLRSGDNRSETIVNTPVSGDNKSDTIVYTPVSGDNTSDAPADGQVSGDNQSETWVYGPVSGNNESNTSIIRAVSGENTFVYTAVRGDNESVKRPISDDNKTNNVIQ</sequence>
<dbReference type="Gene3D" id="2.170.300.10">
    <property type="entry name" value="Tie2 ligand-binding domain superfamily"/>
    <property type="match status" value="1"/>
</dbReference>
<feature type="compositionally biased region" description="Polar residues" evidence="2">
    <location>
        <begin position="354"/>
        <end position="369"/>
    </location>
</feature>
<dbReference type="Pfam" id="PF07974">
    <property type="entry name" value="EGF_2"/>
    <property type="match status" value="1"/>
</dbReference>
<dbReference type="EMBL" id="CAJPWZ010000095">
    <property type="protein sequence ID" value="CAG2185595.1"/>
    <property type="molecule type" value="Genomic_DNA"/>
</dbReference>
<evidence type="ECO:0000259" key="4">
    <source>
        <dbReference type="PROSITE" id="PS00022"/>
    </source>
</evidence>
<dbReference type="PROSITE" id="PS01186">
    <property type="entry name" value="EGF_2"/>
    <property type="match status" value="1"/>
</dbReference>
<evidence type="ECO:0000256" key="2">
    <source>
        <dbReference type="SAM" id="MobiDB-lite"/>
    </source>
</evidence>
<dbReference type="InterPro" id="IPR013111">
    <property type="entry name" value="EGF_extracell"/>
</dbReference>
<dbReference type="PANTHER" id="PTHR24035">
    <property type="entry name" value="MULTIPLE EPIDERMAL GROWTH FACTOR-LIKE DOMAINS PROTEIN"/>
    <property type="match status" value="1"/>
</dbReference>
<keyword evidence="3" id="KW-0812">Transmembrane</keyword>
<protein>
    <submittedName>
        <fullName evidence="6">MEGF10_11</fullName>
    </submittedName>
</protein>
<dbReference type="AlphaFoldDB" id="A0A8S3PS55"/>
<accession>A0A8S3PS55</accession>
<evidence type="ECO:0000313" key="6">
    <source>
        <dbReference type="EMBL" id="CAG2185595.1"/>
    </source>
</evidence>
<dbReference type="CDD" id="cd00055">
    <property type="entry name" value="EGF_Lam"/>
    <property type="match status" value="1"/>
</dbReference>
<dbReference type="InterPro" id="IPR002049">
    <property type="entry name" value="LE_dom"/>
</dbReference>
<dbReference type="InterPro" id="IPR052108">
    <property type="entry name" value="MEGF/SIB"/>
</dbReference>
<gene>
    <name evidence="6" type="ORF">MEDL_1193</name>
</gene>
<feature type="transmembrane region" description="Helical" evidence="3">
    <location>
        <begin position="193"/>
        <end position="220"/>
    </location>
</feature>
<feature type="region of interest" description="Disordered" evidence="2">
    <location>
        <begin position="344"/>
        <end position="369"/>
    </location>
</feature>
<dbReference type="InterPro" id="IPR000742">
    <property type="entry name" value="EGF"/>
</dbReference>
<dbReference type="OrthoDB" id="6137592at2759"/>
<dbReference type="PANTHER" id="PTHR24035:SF109">
    <property type="entry name" value="PROTEIN DRAPER"/>
    <property type="match status" value="1"/>
</dbReference>
<organism evidence="6 7">
    <name type="scientific">Mytilus edulis</name>
    <name type="common">Blue mussel</name>
    <dbReference type="NCBI Taxonomy" id="6550"/>
    <lineage>
        <taxon>Eukaryota</taxon>
        <taxon>Metazoa</taxon>
        <taxon>Spiralia</taxon>
        <taxon>Lophotrochozoa</taxon>
        <taxon>Mollusca</taxon>
        <taxon>Bivalvia</taxon>
        <taxon>Autobranchia</taxon>
        <taxon>Pteriomorphia</taxon>
        <taxon>Mytilida</taxon>
        <taxon>Mytiloidea</taxon>
        <taxon>Mytilidae</taxon>
        <taxon>Mytilinae</taxon>
        <taxon>Mytilus</taxon>
    </lineage>
</organism>
<dbReference type="PROSITE" id="PS00022">
    <property type="entry name" value="EGF_1"/>
    <property type="match status" value="1"/>
</dbReference>
<keyword evidence="3" id="KW-0472">Membrane</keyword>
<feature type="domain" description="EGF-like" evidence="4 5">
    <location>
        <begin position="125"/>
        <end position="136"/>
    </location>
</feature>
<keyword evidence="7" id="KW-1185">Reference proteome</keyword>
<keyword evidence="3" id="KW-1133">Transmembrane helix</keyword>
<evidence type="ECO:0000259" key="5">
    <source>
        <dbReference type="PROSITE" id="PS01186"/>
    </source>
</evidence>
<comment type="caution">
    <text evidence="6">The sequence shown here is derived from an EMBL/GenBank/DDBJ whole genome shotgun (WGS) entry which is preliminary data.</text>
</comment>